<dbReference type="SUPFAM" id="SSF54909">
    <property type="entry name" value="Dimeric alpha+beta barrel"/>
    <property type="match status" value="1"/>
</dbReference>
<evidence type="ECO:0008006" key="3">
    <source>
        <dbReference type="Google" id="ProtNLM"/>
    </source>
</evidence>
<organism evidence="1 2">
    <name type="scientific">Leucocoprinus leucothites</name>
    <dbReference type="NCBI Taxonomy" id="201217"/>
    <lineage>
        <taxon>Eukaryota</taxon>
        <taxon>Fungi</taxon>
        <taxon>Dikarya</taxon>
        <taxon>Basidiomycota</taxon>
        <taxon>Agaricomycotina</taxon>
        <taxon>Agaricomycetes</taxon>
        <taxon>Agaricomycetidae</taxon>
        <taxon>Agaricales</taxon>
        <taxon>Agaricineae</taxon>
        <taxon>Agaricaceae</taxon>
        <taxon>Leucocoprinus</taxon>
    </lineage>
</organism>
<proteinExistence type="predicted"/>
<dbReference type="OrthoDB" id="2851338at2759"/>
<evidence type="ECO:0000313" key="1">
    <source>
        <dbReference type="EMBL" id="KAF5355132.1"/>
    </source>
</evidence>
<dbReference type="Proteomes" id="UP000559027">
    <property type="component" value="Unassembled WGS sequence"/>
</dbReference>
<comment type="caution">
    <text evidence="1">The sequence shown here is derived from an EMBL/GenBank/DDBJ whole genome shotgun (WGS) entry which is preliminary data.</text>
</comment>
<accession>A0A8H5DA78</accession>
<evidence type="ECO:0000313" key="2">
    <source>
        <dbReference type="Proteomes" id="UP000559027"/>
    </source>
</evidence>
<dbReference type="InterPro" id="IPR011008">
    <property type="entry name" value="Dimeric_a/b-barrel"/>
</dbReference>
<dbReference type="AlphaFoldDB" id="A0A8H5DA78"/>
<dbReference type="EMBL" id="JAACJO010000008">
    <property type="protein sequence ID" value="KAF5355132.1"/>
    <property type="molecule type" value="Genomic_DNA"/>
</dbReference>
<protein>
    <recommendedName>
        <fullName evidence="3">EthD domain-containing protein</fullName>
    </recommendedName>
</protein>
<sequence>MSNLLVVILLTKPQRNLDWGKPTGPWKDILTVIRTLTSFDVTHEGTTSAAPGSPIPVFRSLTSTSQPVGSSLSGDPDGHNEELLGIFFQVALPEAVGVEKLLSGLSQLPADVSGDPGTIASIDCRVYRPYNQLKPEVYVPTGEGTLVLNCMTPSAESEETFNRWYAEEHIPMLRAVPGWRSSTRYILVNSKCSVSYSAAKPVGVPKYFALHEWVGDKVFQTTEYKAAVDTPWRTEVMAGVQEKQRFVLQYIGKLREEV</sequence>
<keyword evidence="2" id="KW-1185">Reference proteome</keyword>
<gene>
    <name evidence="1" type="ORF">D9756_005565</name>
</gene>
<dbReference type="Gene3D" id="3.30.70.100">
    <property type="match status" value="1"/>
</dbReference>
<name>A0A8H5DA78_9AGAR</name>
<reference evidence="1 2" key="1">
    <citation type="journal article" date="2020" name="ISME J.">
        <title>Uncovering the hidden diversity of litter-decomposition mechanisms in mushroom-forming fungi.</title>
        <authorList>
            <person name="Floudas D."/>
            <person name="Bentzer J."/>
            <person name="Ahren D."/>
            <person name="Johansson T."/>
            <person name="Persson P."/>
            <person name="Tunlid A."/>
        </authorList>
    </citation>
    <scope>NUCLEOTIDE SEQUENCE [LARGE SCALE GENOMIC DNA]</scope>
    <source>
        <strain evidence="1 2">CBS 146.42</strain>
    </source>
</reference>